<feature type="compositionally biased region" description="Polar residues" evidence="1">
    <location>
        <begin position="1"/>
        <end position="10"/>
    </location>
</feature>
<reference evidence="2" key="1">
    <citation type="submission" date="2023-08" db="EMBL/GenBank/DDBJ databases">
        <authorList>
            <person name="Alioto T."/>
            <person name="Alioto T."/>
            <person name="Gomez Garrido J."/>
        </authorList>
    </citation>
    <scope>NUCLEOTIDE SEQUENCE</scope>
</reference>
<evidence type="ECO:0000256" key="1">
    <source>
        <dbReference type="SAM" id="MobiDB-lite"/>
    </source>
</evidence>
<dbReference type="EMBL" id="OX597817">
    <property type="protein sequence ID" value="CAI9720607.1"/>
    <property type="molecule type" value="Genomic_DNA"/>
</dbReference>
<dbReference type="Proteomes" id="UP001162480">
    <property type="component" value="Chromosome 4"/>
</dbReference>
<sequence>MSKTSLTLMRQRTEAKEFRLTTSHKQEPLGHKHVVDDRIPDISNAKFGDENTDYTNKGAMEIRSYDISFKLE</sequence>
<dbReference type="AlphaFoldDB" id="A0AA36F144"/>
<evidence type="ECO:0000313" key="3">
    <source>
        <dbReference type="Proteomes" id="UP001162480"/>
    </source>
</evidence>
<gene>
    <name evidence="2" type="ORF">OCTVUL_1B022335</name>
</gene>
<organism evidence="2 3">
    <name type="scientific">Octopus vulgaris</name>
    <name type="common">Common octopus</name>
    <dbReference type="NCBI Taxonomy" id="6645"/>
    <lineage>
        <taxon>Eukaryota</taxon>
        <taxon>Metazoa</taxon>
        <taxon>Spiralia</taxon>
        <taxon>Lophotrochozoa</taxon>
        <taxon>Mollusca</taxon>
        <taxon>Cephalopoda</taxon>
        <taxon>Coleoidea</taxon>
        <taxon>Octopodiformes</taxon>
        <taxon>Octopoda</taxon>
        <taxon>Incirrata</taxon>
        <taxon>Octopodidae</taxon>
        <taxon>Octopus</taxon>
    </lineage>
</organism>
<accession>A0AA36F144</accession>
<feature type="compositionally biased region" description="Basic and acidic residues" evidence="1">
    <location>
        <begin position="11"/>
        <end position="31"/>
    </location>
</feature>
<protein>
    <submittedName>
        <fullName evidence="2">Uncharacterized protein</fullName>
    </submittedName>
</protein>
<proteinExistence type="predicted"/>
<name>A0AA36F144_OCTVU</name>
<evidence type="ECO:0000313" key="2">
    <source>
        <dbReference type="EMBL" id="CAI9720607.1"/>
    </source>
</evidence>
<keyword evidence="3" id="KW-1185">Reference proteome</keyword>
<feature type="region of interest" description="Disordered" evidence="1">
    <location>
        <begin position="1"/>
        <end position="31"/>
    </location>
</feature>